<accession>A0A023D6Q5</accession>
<comment type="caution">
    <text evidence="8">The sequence shown here is derived from an EMBL/GenBank/DDBJ whole genome shotgun (WGS) entry which is preliminary data.</text>
</comment>
<organism evidence="8 9">
    <name type="scientific">Acidomonas methanolica NBRC 104435</name>
    <dbReference type="NCBI Taxonomy" id="1231351"/>
    <lineage>
        <taxon>Bacteria</taxon>
        <taxon>Pseudomonadati</taxon>
        <taxon>Pseudomonadota</taxon>
        <taxon>Alphaproteobacteria</taxon>
        <taxon>Acetobacterales</taxon>
        <taxon>Acetobacteraceae</taxon>
        <taxon>Acidomonas</taxon>
    </lineage>
</organism>
<evidence type="ECO:0000256" key="6">
    <source>
        <dbReference type="PROSITE-ProRule" id="PRU01024"/>
    </source>
</evidence>
<dbReference type="GO" id="GO:0070041">
    <property type="term" value="F:rRNA (uridine-C5-)-methyltransferase activity"/>
    <property type="evidence" value="ECO:0007669"/>
    <property type="project" value="TreeGrafter"/>
</dbReference>
<dbReference type="Gene3D" id="2.40.50.140">
    <property type="entry name" value="Nucleic acid-binding proteins"/>
    <property type="match status" value="1"/>
</dbReference>
<dbReference type="SUPFAM" id="SSF50249">
    <property type="entry name" value="Nucleic acid-binding proteins"/>
    <property type="match status" value="1"/>
</dbReference>
<dbReference type="GO" id="GO:0070475">
    <property type="term" value="P:rRNA base methylation"/>
    <property type="evidence" value="ECO:0007669"/>
    <property type="project" value="TreeGrafter"/>
</dbReference>
<evidence type="ECO:0000256" key="4">
    <source>
        <dbReference type="ARBA" id="ARBA00022691"/>
    </source>
</evidence>
<dbReference type="PROSITE" id="PS50926">
    <property type="entry name" value="TRAM"/>
    <property type="match status" value="1"/>
</dbReference>
<dbReference type="Proteomes" id="UP000019760">
    <property type="component" value="Unassembled WGS sequence"/>
</dbReference>
<feature type="binding site" evidence="6">
    <location>
        <position position="299"/>
    </location>
    <ligand>
        <name>S-adenosyl-L-methionine</name>
        <dbReference type="ChEBI" id="CHEBI:59789"/>
    </ligand>
</feature>
<dbReference type="EMBL" id="BAND01000060">
    <property type="protein sequence ID" value="GAJ29420.1"/>
    <property type="molecule type" value="Genomic_DNA"/>
</dbReference>
<dbReference type="InterPro" id="IPR002792">
    <property type="entry name" value="TRAM_dom"/>
</dbReference>
<feature type="domain" description="TRAM" evidence="7">
    <location>
        <begin position="1"/>
        <end position="46"/>
    </location>
</feature>
<dbReference type="InterPro" id="IPR029063">
    <property type="entry name" value="SAM-dependent_MTases_sf"/>
</dbReference>
<feature type="active site" description="Nucleophile" evidence="6">
    <location>
        <position position="369"/>
    </location>
</feature>
<dbReference type="Gene3D" id="2.40.50.1070">
    <property type="match status" value="1"/>
</dbReference>
<dbReference type="PANTHER" id="PTHR11061">
    <property type="entry name" value="RNA M5U METHYLTRANSFERASE"/>
    <property type="match status" value="1"/>
</dbReference>
<proteinExistence type="inferred from homology"/>
<feature type="binding site" evidence="6">
    <location>
        <position position="343"/>
    </location>
    <ligand>
        <name>S-adenosyl-L-methionine</name>
        <dbReference type="ChEBI" id="CHEBI:59789"/>
    </ligand>
</feature>
<dbReference type="AlphaFoldDB" id="A0A023D6Q5"/>
<dbReference type="InterPro" id="IPR012340">
    <property type="entry name" value="NA-bd_OB-fold"/>
</dbReference>
<evidence type="ECO:0000256" key="3">
    <source>
        <dbReference type="ARBA" id="ARBA00022679"/>
    </source>
</evidence>
<evidence type="ECO:0000313" key="8">
    <source>
        <dbReference type="EMBL" id="GAJ29420.1"/>
    </source>
</evidence>
<protein>
    <submittedName>
        <fullName evidence="8">Ribosomal RNA 23S/tRNA (Uracil-5-)methyltransferase</fullName>
    </submittedName>
</protein>
<dbReference type="Gene3D" id="3.40.50.150">
    <property type="entry name" value="Vaccinia Virus protein VP39"/>
    <property type="match status" value="1"/>
</dbReference>
<feature type="binding site" evidence="6">
    <location>
        <position position="279"/>
    </location>
    <ligand>
        <name>S-adenosyl-L-methionine</name>
        <dbReference type="ChEBI" id="CHEBI:59789"/>
    </ligand>
</feature>
<evidence type="ECO:0000256" key="1">
    <source>
        <dbReference type="ARBA" id="ARBA00022485"/>
    </source>
</evidence>
<reference evidence="9" key="1">
    <citation type="journal article" date="2014" name="FEMS Microbiol. Lett.">
        <title>Draft Genomic DNA Sequence of the Facultatively Methylotrophic Bacterium Acidomonas methanolica type strain MB58.</title>
        <authorList>
            <person name="Higashiura N."/>
            <person name="Hadano H."/>
            <person name="Hirakawa H."/>
            <person name="Matsutani M."/>
            <person name="Takabe S."/>
            <person name="Matsushita K."/>
            <person name="Azuma Y."/>
        </authorList>
    </citation>
    <scope>NUCLEOTIDE SEQUENCE [LARGE SCALE GENOMIC DNA]</scope>
    <source>
        <strain evidence="9">MB58</strain>
    </source>
</reference>
<gene>
    <name evidence="8" type="ORF">Amme_060_056</name>
</gene>
<dbReference type="Pfam" id="PF01938">
    <property type="entry name" value="TRAM"/>
    <property type="match status" value="1"/>
</dbReference>
<keyword evidence="1" id="KW-0408">Iron</keyword>
<keyword evidence="2 6" id="KW-0489">Methyltransferase</keyword>
<sequence length="421" mass="44391">MTITGLGTSGDGIALLDGRSVFVPGALPGETVRVALTPNGSPEIVDILAASPARVAPPCPLFGPCGGCSLQMMRLDTMLDWKTARIQAALRNAGFIVQPEPTAVQTPPMTRRRLDLAVARVPGGMVIGLHRRNGPPVDMTLCHVADPTLTALLEPLRRVLGSLGAVTGEATLQINLLDSGADIVLGTGQDLTASDRAKLADFAAAHDVPRISWQKSGQPGIVETVAQLKPVRQSFGPLTVAPPPGIFLQATRQGESAIVDAVLSALPPLNRKDMIVELYAGCGTLTGPLSTCGRVSAYEGVSEAVAALQRARTGHRLEAERRDLVRQPLLAGGLTAARVVVLDPPHAGAPRQIEEIARSGVRDVVYVSCNPRALEKDATRLREAGYALVAVTVVDQFLWSAEVEAVIALTKDPKRLRKHAA</sequence>
<dbReference type="InterPro" id="IPR010280">
    <property type="entry name" value="U5_MeTrfase_fam"/>
</dbReference>
<dbReference type="PROSITE" id="PS51687">
    <property type="entry name" value="SAM_MT_RNA_M5U"/>
    <property type="match status" value="1"/>
</dbReference>
<dbReference type="Pfam" id="PF05958">
    <property type="entry name" value="tRNA_U5-meth_tr"/>
    <property type="match status" value="1"/>
</dbReference>
<comment type="similarity">
    <text evidence="6">Belongs to the class I-like SAM-binding methyltransferase superfamily. RNA M5U methyltransferase family.</text>
</comment>
<feature type="binding site" evidence="6">
    <location>
        <position position="249"/>
    </location>
    <ligand>
        <name>S-adenosyl-L-methionine</name>
        <dbReference type="ChEBI" id="CHEBI:59789"/>
    </ligand>
</feature>
<keyword evidence="9" id="KW-1185">Reference proteome</keyword>
<evidence type="ECO:0000259" key="7">
    <source>
        <dbReference type="PROSITE" id="PS50926"/>
    </source>
</evidence>
<keyword evidence="4 6" id="KW-0949">S-adenosyl-L-methionine</keyword>
<evidence type="ECO:0000256" key="2">
    <source>
        <dbReference type="ARBA" id="ARBA00022603"/>
    </source>
</evidence>
<dbReference type="PANTHER" id="PTHR11061:SF49">
    <property type="entry name" value="23S RRNA (URACIL(1939)-C(5))-METHYLTRANSFERASE RLMD"/>
    <property type="match status" value="1"/>
</dbReference>
<keyword evidence="1" id="KW-0479">Metal-binding</keyword>
<evidence type="ECO:0000256" key="5">
    <source>
        <dbReference type="ARBA" id="ARBA00023014"/>
    </source>
</evidence>
<keyword evidence="3 6" id="KW-0808">Transferase</keyword>
<reference evidence="8 9" key="2">
    <citation type="journal article" date="2014" name="FEMS Microbiol. Lett.">
        <title>Draft genomic DNA sequence of the facultatively methylotrophic bacterium Acidomonas methanolica type strain MB58.</title>
        <authorList>
            <person name="Higashiura N."/>
            <person name="Hadano H."/>
            <person name="Hirakawa H."/>
            <person name="Matsutani M."/>
            <person name="Takabe S."/>
            <person name="Matsushita K."/>
            <person name="Azuma Y."/>
        </authorList>
    </citation>
    <scope>NUCLEOTIDE SEQUENCE [LARGE SCALE GENOMIC DNA]</scope>
    <source>
        <strain evidence="8 9">MB58</strain>
    </source>
</reference>
<dbReference type="GO" id="GO:0051539">
    <property type="term" value="F:4 iron, 4 sulfur cluster binding"/>
    <property type="evidence" value="ECO:0007669"/>
    <property type="project" value="UniProtKB-KW"/>
</dbReference>
<name>A0A023D6Q5_ACIMT</name>
<dbReference type="SUPFAM" id="SSF53335">
    <property type="entry name" value="S-adenosyl-L-methionine-dependent methyltransferases"/>
    <property type="match status" value="1"/>
</dbReference>
<keyword evidence="1" id="KW-0004">4Fe-4S</keyword>
<keyword evidence="5" id="KW-0411">Iron-sulfur</keyword>
<evidence type="ECO:0000313" key="9">
    <source>
        <dbReference type="Proteomes" id="UP000019760"/>
    </source>
</evidence>